<dbReference type="InterPro" id="IPR048413">
    <property type="entry name" value="Htt_C-HEAT_rpt"/>
</dbReference>
<dbReference type="PANTHER" id="PTHR10170">
    <property type="entry name" value="HUNTINGTON DISEASE PROTEIN"/>
    <property type="match status" value="1"/>
</dbReference>
<dbReference type="FunCoup" id="D6X048">
    <property type="interactions" value="1236"/>
</dbReference>
<evidence type="ECO:0000256" key="7">
    <source>
        <dbReference type="PROSITE-ProRule" id="PRU00103"/>
    </source>
</evidence>
<dbReference type="GO" id="GO:0022008">
    <property type="term" value="P:neurogenesis"/>
    <property type="evidence" value="ECO:0000318"/>
    <property type="project" value="GO_Central"/>
</dbReference>
<feature type="region of interest" description="Disordered" evidence="8">
    <location>
        <begin position="945"/>
        <end position="967"/>
    </location>
</feature>
<dbReference type="GO" id="GO:0031410">
    <property type="term" value="C:cytoplasmic vesicle"/>
    <property type="evidence" value="ECO:0000318"/>
    <property type="project" value="GO_Central"/>
</dbReference>
<dbReference type="InterPro" id="IPR021133">
    <property type="entry name" value="HEAT_type_2"/>
</dbReference>
<dbReference type="InParanoid" id="D6X048"/>
<dbReference type="SUPFAM" id="SSF48371">
    <property type="entry name" value="ARM repeat"/>
    <property type="match status" value="2"/>
</dbReference>
<dbReference type="GO" id="GO:0005634">
    <property type="term" value="C:nucleus"/>
    <property type="evidence" value="ECO:0007669"/>
    <property type="project" value="UniProtKB-SubCell"/>
</dbReference>
<dbReference type="Proteomes" id="UP000007266">
    <property type="component" value="Linkage group 9"/>
</dbReference>
<proteinExistence type="inferred from homology"/>
<dbReference type="InterPro" id="IPR000091">
    <property type="entry name" value="Huntingtin"/>
</dbReference>
<feature type="repeat" description="HEAT" evidence="7">
    <location>
        <begin position="61"/>
        <end position="98"/>
    </location>
</feature>
<dbReference type="eggNOG" id="ENOG502QR1D">
    <property type="taxonomic scope" value="Eukaryota"/>
</dbReference>
<accession>D6X048</accession>
<evidence type="ECO:0000256" key="2">
    <source>
        <dbReference type="ARBA" id="ARBA00004123"/>
    </source>
</evidence>
<comment type="function">
    <text evidence="1">May play a role in microtubule-mediated transport or vesicle function.</text>
</comment>
<dbReference type="EMBL" id="KQ971365">
    <property type="protein sequence ID" value="EFA10047.2"/>
    <property type="molecule type" value="Genomic_DNA"/>
</dbReference>
<dbReference type="PRINTS" id="PR00375">
    <property type="entry name" value="HUNTINGTIN"/>
</dbReference>
<dbReference type="Pfam" id="PF20925">
    <property type="entry name" value="Htt_bridge"/>
    <property type="match status" value="1"/>
</dbReference>
<dbReference type="PANTHER" id="PTHR10170:SF10">
    <property type="entry name" value="HUNTINGTIN"/>
    <property type="match status" value="1"/>
</dbReference>
<keyword evidence="5" id="KW-0963">Cytoplasm</keyword>
<comment type="similarity">
    <text evidence="4">Belongs to the huntingtin family.</text>
</comment>
<evidence type="ECO:0000256" key="8">
    <source>
        <dbReference type="SAM" id="MobiDB-lite"/>
    </source>
</evidence>
<dbReference type="PROSITE" id="PS50077">
    <property type="entry name" value="HEAT_REPEAT"/>
    <property type="match status" value="1"/>
</dbReference>
<dbReference type="InterPro" id="IPR011989">
    <property type="entry name" value="ARM-like"/>
</dbReference>
<dbReference type="InterPro" id="IPR016024">
    <property type="entry name" value="ARM-type_fold"/>
</dbReference>
<dbReference type="GO" id="GO:0007417">
    <property type="term" value="P:central nervous system development"/>
    <property type="evidence" value="ECO:0000318"/>
    <property type="project" value="GO_Central"/>
</dbReference>
<reference evidence="9 10" key="2">
    <citation type="journal article" date="2010" name="Nucleic Acids Res.">
        <title>BeetleBase in 2010: revisions to provide comprehensive genomic information for Tribolium castaneum.</title>
        <authorList>
            <person name="Kim H.S."/>
            <person name="Murphy T."/>
            <person name="Xia J."/>
            <person name="Caragea D."/>
            <person name="Park Y."/>
            <person name="Beeman R.W."/>
            <person name="Lorenzen M.D."/>
            <person name="Butcher S."/>
            <person name="Manak J.R."/>
            <person name="Brown S.J."/>
        </authorList>
    </citation>
    <scope>GENOME REANNOTATION</scope>
    <source>
        <strain evidence="9 10">Georgia GA2</strain>
    </source>
</reference>
<evidence type="ECO:0000256" key="3">
    <source>
        <dbReference type="ARBA" id="ARBA00004496"/>
    </source>
</evidence>
<keyword evidence="10" id="KW-1185">Reference proteome</keyword>
<dbReference type="GO" id="GO:0048489">
    <property type="term" value="P:synaptic vesicle transport"/>
    <property type="evidence" value="ECO:0000318"/>
    <property type="project" value="GO_Central"/>
</dbReference>
<dbReference type="Gene3D" id="1.25.10.10">
    <property type="entry name" value="Leucine-rich Repeat Variant"/>
    <property type="match status" value="2"/>
</dbReference>
<dbReference type="OMA" id="PNKMEEP"/>
<dbReference type="GO" id="GO:0047496">
    <property type="term" value="P:vesicle transport along microtubule"/>
    <property type="evidence" value="ECO:0000318"/>
    <property type="project" value="GO_Central"/>
</dbReference>
<organism evidence="9 10">
    <name type="scientific">Tribolium castaneum</name>
    <name type="common">Red flour beetle</name>
    <dbReference type="NCBI Taxonomy" id="7070"/>
    <lineage>
        <taxon>Eukaryota</taxon>
        <taxon>Metazoa</taxon>
        <taxon>Ecdysozoa</taxon>
        <taxon>Arthropoda</taxon>
        <taxon>Hexapoda</taxon>
        <taxon>Insecta</taxon>
        <taxon>Pterygota</taxon>
        <taxon>Neoptera</taxon>
        <taxon>Endopterygota</taxon>
        <taxon>Coleoptera</taxon>
        <taxon>Polyphaga</taxon>
        <taxon>Cucujiformia</taxon>
        <taxon>Tenebrionidae</taxon>
        <taxon>Tenebrionidae incertae sedis</taxon>
        <taxon>Tribolium</taxon>
    </lineage>
</organism>
<reference evidence="9 10" key="1">
    <citation type="journal article" date="2008" name="Nature">
        <title>The genome of the model beetle and pest Tribolium castaneum.</title>
        <authorList>
            <consortium name="Tribolium Genome Sequencing Consortium"/>
            <person name="Richards S."/>
            <person name="Gibbs R.A."/>
            <person name="Weinstock G.M."/>
            <person name="Brown S.J."/>
            <person name="Denell R."/>
            <person name="Beeman R.W."/>
            <person name="Gibbs R."/>
            <person name="Beeman R.W."/>
            <person name="Brown S.J."/>
            <person name="Bucher G."/>
            <person name="Friedrich M."/>
            <person name="Grimmelikhuijzen C.J."/>
            <person name="Klingler M."/>
            <person name="Lorenzen M."/>
            <person name="Richards S."/>
            <person name="Roth S."/>
            <person name="Schroder R."/>
            <person name="Tautz D."/>
            <person name="Zdobnov E.M."/>
            <person name="Muzny D."/>
            <person name="Gibbs R.A."/>
            <person name="Weinstock G.M."/>
            <person name="Attaway T."/>
            <person name="Bell S."/>
            <person name="Buhay C.J."/>
            <person name="Chandrabose M.N."/>
            <person name="Chavez D."/>
            <person name="Clerk-Blankenburg K.P."/>
            <person name="Cree A."/>
            <person name="Dao M."/>
            <person name="Davis C."/>
            <person name="Chacko J."/>
            <person name="Dinh H."/>
            <person name="Dugan-Rocha S."/>
            <person name="Fowler G."/>
            <person name="Garner T.T."/>
            <person name="Garnes J."/>
            <person name="Gnirke A."/>
            <person name="Hawes A."/>
            <person name="Hernandez J."/>
            <person name="Hines S."/>
            <person name="Holder M."/>
            <person name="Hume J."/>
            <person name="Jhangiani S.N."/>
            <person name="Joshi V."/>
            <person name="Khan Z.M."/>
            <person name="Jackson L."/>
            <person name="Kovar C."/>
            <person name="Kowis A."/>
            <person name="Lee S."/>
            <person name="Lewis L.R."/>
            <person name="Margolis J."/>
            <person name="Morgan M."/>
            <person name="Nazareth L.V."/>
            <person name="Nguyen N."/>
            <person name="Okwuonu G."/>
            <person name="Parker D."/>
            <person name="Richards S."/>
            <person name="Ruiz S.J."/>
            <person name="Santibanez J."/>
            <person name="Savard J."/>
            <person name="Scherer S.E."/>
            <person name="Schneider B."/>
            <person name="Sodergren E."/>
            <person name="Tautz D."/>
            <person name="Vattahil S."/>
            <person name="Villasana D."/>
            <person name="White C.S."/>
            <person name="Wright R."/>
            <person name="Park Y."/>
            <person name="Beeman R.W."/>
            <person name="Lord J."/>
            <person name="Oppert B."/>
            <person name="Lorenzen M."/>
            <person name="Brown S."/>
            <person name="Wang L."/>
            <person name="Savard J."/>
            <person name="Tautz D."/>
            <person name="Richards S."/>
            <person name="Weinstock G."/>
            <person name="Gibbs R.A."/>
            <person name="Liu Y."/>
            <person name="Worley K."/>
            <person name="Weinstock G."/>
            <person name="Elsik C.G."/>
            <person name="Reese J.T."/>
            <person name="Elhaik E."/>
            <person name="Landan G."/>
            <person name="Graur D."/>
            <person name="Arensburger P."/>
            <person name="Atkinson P."/>
            <person name="Beeman R.W."/>
            <person name="Beidler J."/>
            <person name="Brown S.J."/>
            <person name="Demuth J.P."/>
            <person name="Drury D.W."/>
            <person name="Du Y.Z."/>
            <person name="Fujiwara H."/>
            <person name="Lorenzen M."/>
            <person name="Maselli V."/>
            <person name="Osanai M."/>
            <person name="Park Y."/>
            <person name="Robertson H.M."/>
            <person name="Tu Z."/>
            <person name="Wang J.J."/>
            <person name="Wang S."/>
            <person name="Richards S."/>
            <person name="Song H."/>
            <person name="Zhang L."/>
            <person name="Sodergren E."/>
            <person name="Werner D."/>
            <person name="Stanke M."/>
            <person name="Morgenstern B."/>
            <person name="Solovyev V."/>
            <person name="Kosarev P."/>
            <person name="Brown G."/>
            <person name="Chen H.C."/>
            <person name="Ermolaeva O."/>
            <person name="Hlavina W."/>
            <person name="Kapustin Y."/>
            <person name="Kiryutin B."/>
            <person name="Kitts P."/>
            <person name="Maglott D."/>
            <person name="Pruitt K."/>
            <person name="Sapojnikov V."/>
            <person name="Souvorov A."/>
            <person name="Mackey A.J."/>
            <person name="Waterhouse R.M."/>
            <person name="Wyder S."/>
            <person name="Zdobnov E.M."/>
            <person name="Zdobnov E.M."/>
            <person name="Wyder S."/>
            <person name="Kriventseva E.V."/>
            <person name="Kadowaki T."/>
            <person name="Bork P."/>
            <person name="Aranda M."/>
            <person name="Bao R."/>
            <person name="Beermann A."/>
            <person name="Berns N."/>
            <person name="Bolognesi R."/>
            <person name="Bonneton F."/>
            <person name="Bopp D."/>
            <person name="Brown S.J."/>
            <person name="Bucher G."/>
            <person name="Butts T."/>
            <person name="Chaumot A."/>
            <person name="Denell R.E."/>
            <person name="Ferrier D.E."/>
            <person name="Friedrich M."/>
            <person name="Gordon C.M."/>
            <person name="Jindra M."/>
            <person name="Klingler M."/>
            <person name="Lan Q."/>
            <person name="Lattorff H.M."/>
            <person name="Laudet V."/>
            <person name="von Levetsow C."/>
            <person name="Liu Z."/>
            <person name="Lutz R."/>
            <person name="Lynch J.A."/>
            <person name="da Fonseca R.N."/>
            <person name="Posnien N."/>
            <person name="Reuter R."/>
            <person name="Roth S."/>
            <person name="Savard J."/>
            <person name="Schinko J.B."/>
            <person name="Schmitt C."/>
            <person name="Schoppmeier M."/>
            <person name="Schroder R."/>
            <person name="Shippy T.D."/>
            <person name="Simonnet F."/>
            <person name="Marques-Souza H."/>
            <person name="Tautz D."/>
            <person name="Tomoyasu Y."/>
            <person name="Trauner J."/>
            <person name="Van der Zee M."/>
            <person name="Vervoort M."/>
            <person name="Wittkopp N."/>
            <person name="Wimmer E.A."/>
            <person name="Yang X."/>
            <person name="Jones A.K."/>
            <person name="Sattelle D.B."/>
            <person name="Ebert P.R."/>
            <person name="Nelson D."/>
            <person name="Scott J.G."/>
            <person name="Beeman R.W."/>
            <person name="Muthukrishnan S."/>
            <person name="Kramer K.J."/>
            <person name="Arakane Y."/>
            <person name="Beeman R.W."/>
            <person name="Zhu Q."/>
            <person name="Hogenkamp D."/>
            <person name="Dixit R."/>
            <person name="Oppert B."/>
            <person name="Jiang H."/>
            <person name="Zou Z."/>
            <person name="Marshall J."/>
            <person name="Elpidina E."/>
            <person name="Vinokurov K."/>
            <person name="Oppert C."/>
            <person name="Zou Z."/>
            <person name="Evans J."/>
            <person name="Lu Z."/>
            <person name="Zhao P."/>
            <person name="Sumathipala N."/>
            <person name="Altincicek B."/>
            <person name="Vilcinskas A."/>
            <person name="Williams M."/>
            <person name="Hultmark D."/>
            <person name="Hetru C."/>
            <person name="Jiang H."/>
            <person name="Grimmelikhuijzen C.J."/>
            <person name="Hauser F."/>
            <person name="Cazzamali G."/>
            <person name="Williamson M."/>
            <person name="Park Y."/>
            <person name="Li B."/>
            <person name="Tanaka Y."/>
            <person name="Predel R."/>
            <person name="Neupert S."/>
            <person name="Schachtner J."/>
            <person name="Verleyen P."/>
            <person name="Raible F."/>
            <person name="Bork P."/>
            <person name="Friedrich M."/>
            <person name="Walden K.K."/>
            <person name="Robertson H.M."/>
            <person name="Angeli S."/>
            <person name="Foret S."/>
            <person name="Bucher G."/>
            <person name="Schuetz S."/>
            <person name="Maleszka R."/>
            <person name="Wimmer E.A."/>
            <person name="Beeman R.W."/>
            <person name="Lorenzen M."/>
            <person name="Tomoyasu Y."/>
            <person name="Miller S.C."/>
            <person name="Grossmann D."/>
            <person name="Bucher G."/>
        </authorList>
    </citation>
    <scope>NUCLEOTIDE SEQUENCE [LARGE SCALE GENOMIC DNA]</scope>
    <source>
        <strain evidence="9 10">Georgia GA2</strain>
    </source>
</reference>
<protein>
    <submittedName>
        <fullName evidence="9">Huntingtin-like Protein</fullName>
    </submittedName>
</protein>
<evidence type="ECO:0000313" key="9">
    <source>
        <dbReference type="EMBL" id="EFA10047.2"/>
    </source>
</evidence>
<dbReference type="HOGENOM" id="CLU_000428_0_0_1"/>
<dbReference type="STRING" id="7070.D6X048"/>
<comment type="subcellular location">
    <subcellularLocation>
        <location evidence="3">Cytoplasm</location>
    </subcellularLocation>
    <subcellularLocation>
        <location evidence="2">Nucleus</location>
    </subcellularLocation>
</comment>
<dbReference type="InterPro" id="IPR048412">
    <property type="entry name" value="Htt_bridge"/>
</dbReference>
<dbReference type="Pfam" id="PF20926">
    <property type="entry name" value="Htt_N-HEAT_1"/>
    <property type="match status" value="1"/>
</dbReference>
<dbReference type="Pfam" id="PF12372">
    <property type="entry name" value="Htt_N-HEAT"/>
    <property type="match status" value="1"/>
</dbReference>
<evidence type="ECO:0000256" key="5">
    <source>
        <dbReference type="ARBA" id="ARBA00022490"/>
    </source>
</evidence>
<sequence>MATQEKLLKSLEVLKTLSAPNQTFDSSKKKDKIQHCHIVTEAISNSTIKIAPSFPTYLSITIEVLLQLCDDQESDVRMTAGDCLNKVIRAMNDGNIGKVQIELHKGIKQNGSARSLRAALKRFSQLAHLIRPHKGKPYVVNLFPTLIKVSQRPEEQIHETLANSLAPIMRVLGSFTSEVEIKDLLKGFLKNISHSSPVIRRSATTCVLNVCLNCRKPSIFMAYVINYLLDLLIPVSDNQSSFLILGVLACLKNLLQHLNDNQNGDNASLSVDKLLQIYELCLHYFSNKDHNVVNAALETLNVLLQNCSLELRQILLSESGVDKSRISLPTSYSMSALRSPSQLSVATSAANDDLFLESELTDTIRSDIEKWIDESKLSVMNVPCAKTNELEKSLSSESKNSSLDVSLAQLDSFDYKISEYVGKSHSVGDNLERLTISDDSSEKSYSYIEDDKNCETHFPDVAIGSFLDTDISLVYCARLITKSFLLSGQKGVCIPDKSVRVSVKSLALTCLASIVRIYPKILLLCLGKKCKSKNHLPIADLILYENHTDPQLRGVFRTLLSNFITAVLSETHSSYDKWIESNCCDGNFARLQLDSLVKFIIKGLEDESSGCARQTIISLDVCLEKIAESVNNIHVLPILNCLPLLATNPYWLVKVALCELVSKLPYVTICNITGSSDFQNRIIDDVLFNFLRNDDARVRSGAASAIVSVIPFLYHEENAVTAKAIHYKKLFLSNLCDKNTEKDLTKKHLIDNMPSPFSQILHERCDKTEYSLSRIVTKLYHFLLTGTSNHFIYGCLETLSLLSNAYPTTVYTKAWNCKIFQTEKDNSNSDVTLDLFNICVYLLSHSVICYDLTCHLNLLNLSSNLYAGYALSLIKPISESEPSTQPWDMFSSPKFSKLSDHFLSHLVKLLNIFHYVLDDVTPSQLQSKPVLPNLSTASPIKRRKSDLEKKVLSPSKTPEKEDKDKKDSKGAFLHLPHYMKFYEILRQAYTNYKITLESEACVKFSGLLTQTLHSFAVLMEVGTLVEFHAIAEDILGYFRFTFTLEASATVECVQQLLKCLFGNNLTSNIGLIREVNQAEVGEQSNGFYHNLYQKPYDGVSECFNSFKNIHKVDCDGDSTLMGYLHRRDAKPLPVRNSDKILANYIRIFEPMVIKSLKHYTITSDVRLQCRVLQLLNQLIQLRVNYCLLDSEQIFIGFVLKQFDYIEKGQILLASDLVKKIFQFLVQLSHSKQHSKSIITVPKIIHLCDGLMASEQSPLTHCIPALEPIVENIFLTRNKSNTADAKELETTRDVVLSMLLRLYEYHEVIDLVALILDDSKYCSNSEKWLRWSTQVTDAILPMLRQNKIRLDSVEALVSLRRLIFVLEPSVFQPVDSVLLLLFQEPLVYDNWQFSYTRRLAKILIGLLVLSPVKEESLIAKINELKAEFAPGSIFENCAPTADPLNVLNSVDIFREVAPEMIFVRFLFRVLNLASRFCVEVTRDGTNDFFIEEISIFLMYCIHIFQSGSHCKIAIFAISNVNVAQLEDISNNFLKVAHEYPIVVFLWSYVLTILNYNEKKFWGQVADLSPVSPSINQKILSTGSIILFCDYMNQDVLKLDQLSWFLTNYVSQIVHLCDEDPISEFISSVHRNSATSKIFIDSLMTTNLDSKDPVFVLQILKSVENTHPYHTGTLLKLLLPKLLISKELAVSRLVANLASRKIELLLTMSMAEVHEQLAKEDLLAIIKKIAALNLVRKNEALSSLLNKLCTQYYDISPLEFDQKRSVNPDYIKKLAIDKNWYLAQIREKCNSKETAQLLTRLDYEELCNFLRNADFSKVVFKECLRLGLDRNKTVEPLITATVTCLSEEVTTVCDHIQVFSVPTLEDSERFDSRFLTQIYDLIPSVTFYIDQLPETKVSDNSEVLVKFGVICLESINYLIDRKNFNLNYIDLAIHCCESVLKEKKLFGVLNQESHISWLCSIVNSLYKLVEYLLSDKGQLPAISSSVLQTTPAGEACYQMYSLVTWLYKNSDPIVPKLLFKPIKNIIVSLSRLSVVNSFVLIPTQVLKSGWTPELVGTFQTQVPPLPIEYLQEIDVLEEFIFRTTLLGWTSRQQFEETWMSLLSVLCNNFEDKDSLVVQDVVHASSLAVKAITALLVQTLYFPTPGNTNLSQLIHVSRYPNTPKSTISNEKLRKIQDTIERKYREAGYLPKIGNIFEHTNFEKRCKHYSYGQVSVKYLSIAAKIVEIDDKCPTANIWKHREELLESHGLDINSCLQFLLDYYTQQLKNQGSTPLRFLHEIVRSTVTISDLFTDKSQFSWMLEVFLELSKLHTVEDELLHQYLIVGISKATAVLTPDLETYETIKKLLTQYLKSSFLPSRMACLHGLLYLLEGCKLSNISIGGISEEMQIILPCATEYVQCNLNSNNEILKRSQEHTILVWTLGFFIVENIEETHLESNFISNVLSTAFTVLLQQKPPNNLQIILMKALERLVIFKPTLTKGISKQIMSLALEKTKTENPNVSILGLQLLLSYMYTDCSEQLEAVGSPTNPDHLVQTIEKISAIFEHIKRGYMSQVEILCHVLPDILNDFFSPADILTKVISEFLSPQQPHPQLLSKVVFRVFERAIEEKQLPLLQDWVVFSLSNFTQSLSVGMATWCLTCFFISASSNEWLRLFFPYVQTRVGRYEYEDRKMLCIAGADFYKNLTNQNQKDTFIENFRKIKEQPDTLFTDLLSSL</sequence>
<name>D6X048_TRICA</name>
<keyword evidence="6" id="KW-0539">Nucleus</keyword>
<dbReference type="OrthoDB" id="10065698at2759"/>
<evidence type="ECO:0000256" key="4">
    <source>
        <dbReference type="ARBA" id="ARBA00007153"/>
    </source>
</evidence>
<evidence type="ECO:0000256" key="6">
    <source>
        <dbReference type="ARBA" id="ARBA00023242"/>
    </source>
</evidence>
<gene>
    <name evidence="9" type="primary">AUGUSTUS-3.0.2_12221</name>
    <name evidence="9" type="ORF">TcasGA2_TC012221</name>
</gene>
<dbReference type="Pfam" id="PF20927">
    <property type="entry name" value="Htt_C-HEAT"/>
    <property type="match status" value="2"/>
</dbReference>
<dbReference type="KEGG" id="tca:656784"/>
<dbReference type="GO" id="GO:1905289">
    <property type="term" value="P:regulation of CAMKK-AMPK signaling cascade"/>
    <property type="evidence" value="ECO:0000318"/>
    <property type="project" value="GO_Central"/>
</dbReference>
<evidence type="ECO:0000313" key="10">
    <source>
        <dbReference type="Proteomes" id="UP000007266"/>
    </source>
</evidence>
<dbReference type="InterPro" id="IPR024613">
    <property type="entry name" value="Huntingtin_N_HEAT_rpt-2"/>
</dbReference>
<evidence type="ECO:0000256" key="1">
    <source>
        <dbReference type="ARBA" id="ARBA00002907"/>
    </source>
</evidence>
<dbReference type="InterPro" id="IPR048411">
    <property type="entry name" value="Htt_N_HEAT_rpt-1"/>
</dbReference>
<dbReference type="InterPro" id="IPR028426">
    <property type="entry name" value="Huntingtin_fam"/>
</dbReference>